<dbReference type="PANTHER" id="PTHR30040">
    <property type="entry name" value="THIAMINE BIOSYNTHESIS LIPOPROTEIN APBE"/>
    <property type="match status" value="1"/>
</dbReference>
<dbReference type="GO" id="GO:0016740">
    <property type="term" value="F:transferase activity"/>
    <property type="evidence" value="ECO:0007669"/>
    <property type="project" value="UniProtKB-KW"/>
</dbReference>
<evidence type="ECO:0000256" key="1">
    <source>
        <dbReference type="ARBA" id="ARBA00001946"/>
    </source>
</evidence>
<evidence type="ECO:0000256" key="8">
    <source>
        <dbReference type="ARBA" id="ARBA00022842"/>
    </source>
</evidence>
<comment type="cofactor">
    <cofactor evidence="1">
        <name>Mg(2+)</name>
        <dbReference type="ChEBI" id="CHEBI:18420"/>
    </cofactor>
</comment>
<proteinExistence type="predicted"/>
<dbReference type="SUPFAM" id="SSF143631">
    <property type="entry name" value="ApbE-like"/>
    <property type="match status" value="1"/>
</dbReference>
<evidence type="ECO:0000256" key="2">
    <source>
        <dbReference type="ARBA" id="ARBA00011955"/>
    </source>
</evidence>
<dbReference type="KEGG" id="amuc:Pan181_52870"/>
<dbReference type="InterPro" id="IPR024932">
    <property type="entry name" value="ApbE"/>
</dbReference>
<protein>
    <recommendedName>
        <fullName evidence="3">FAD:protein FMN transferase</fullName>
        <ecNumber evidence="2">2.7.1.180</ecNumber>
    </recommendedName>
    <alternativeName>
        <fullName evidence="9">Flavin transferase</fullName>
    </alternativeName>
</protein>
<reference evidence="11 12" key="1">
    <citation type="submission" date="2019-02" db="EMBL/GenBank/DDBJ databases">
        <title>Deep-cultivation of Planctomycetes and their phenomic and genomic characterization uncovers novel biology.</title>
        <authorList>
            <person name="Wiegand S."/>
            <person name="Jogler M."/>
            <person name="Boedeker C."/>
            <person name="Pinto D."/>
            <person name="Vollmers J."/>
            <person name="Rivas-Marin E."/>
            <person name="Kohn T."/>
            <person name="Peeters S.H."/>
            <person name="Heuer A."/>
            <person name="Rast P."/>
            <person name="Oberbeckmann S."/>
            <person name="Bunk B."/>
            <person name="Jeske O."/>
            <person name="Meyerdierks A."/>
            <person name="Storesund J.E."/>
            <person name="Kallscheuer N."/>
            <person name="Luecker S."/>
            <person name="Lage O.M."/>
            <person name="Pohl T."/>
            <person name="Merkel B.J."/>
            <person name="Hornburger P."/>
            <person name="Mueller R.-W."/>
            <person name="Bruemmer F."/>
            <person name="Labrenz M."/>
            <person name="Spormann A.M."/>
            <person name="Op den Camp H."/>
            <person name="Overmann J."/>
            <person name="Amann R."/>
            <person name="Jetten M.S.M."/>
            <person name="Mascher T."/>
            <person name="Medema M.H."/>
            <person name="Devos D.P."/>
            <person name="Kaster A.-K."/>
            <person name="Ovreas L."/>
            <person name="Rohde M."/>
            <person name="Galperin M.Y."/>
            <person name="Jogler C."/>
        </authorList>
    </citation>
    <scope>NUCLEOTIDE SEQUENCE [LARGE SCALE GENOMIC DNA]</scope>
    <source>
        <strain evidence="11 12">Pan181</strain>
    </source>
</reference>
<dbReference type="InterPro" id="IPR014469">
    <property type="entry name" value="DUF2271"/>
</dbReference>
<dbReference type="InterPro" id="IPR003374">
    <property type="entry name" value="ApbE-like_sf"/>
</dbReference>
<keyword evidence="7" id="KW-0274">FAD</keyword>
<dbReference type="Gene3D" id="3.10.520.10">
    <property type="entry name" value="ApbE-like domains"/>
    <property type="match status" value="1"/>
</dbReference>
<evidence type="ECO:0000256" key="9">
    <source>
        <dbReference type="ARBA" id="ARBA00031306"/>
    </source>
</evidence>
<keyword evidence="6" id="KW-0479">Metal-binding</keyword>
<keyword evidence="5" id="KW-0808">Transferase</keyword>
<dbReference type="PANTHER" id="PTHR30040:SF2">
    <property type="entry name" value="FAD:PROTEIN FMN TRANSFERASE"/>
    <property type="match status" value="1"/>
</dbReference>
<sequence>MSTSEGVPSVGGRLRIQVRIHSPPSLPTMNILCVSRRVSLVLLLVISLASTLGAEEFSFHHENVLGTSLDMKVAATNQAAANKAEQVALAEIDRLNLVLSSYTAESELSQFAALENGESMRVSKDLAEALDLSEQWTTTSQGVYNPAVELLTQQWTEAAKEGTLPTEEALSSVVQEVEQTQWRVMKALRRATRTGNAPLCLNAIAKGMILDRAAEKVIASSKDVTGVMLNIGGDIRVAGELTVPVAIADPKNDAIGAPAAATFPLTAGAVATSGDSERGWTIDDKHYSHLIDPRTGKPATQIVSAAVMAQDAATADVLATICSILPPEESMELIRSIPRVECRLETVDGKVTTTKGWGEDPASKSAPQSMEMTVEFEIARPANSGRYRRPYVAVWVEDESGFPVKTLSLFLMQQQPGPRWYRDLRRWYSADQARKRVQKVDLITTISKPSRNPGSYRVAWDGNDELGKPVPAGVYTLFIESAREHGSYVLMKHSFDLSDGFSKDLEPNSEISSAKIRYTVGSEGK</sequence>
<dbReference type="EC" id="2.7.1.180" evidence="2"/>
<dbReference type="Pfam" id="PF10029">
    <property type="entry name" value="DUF2271"/>
    <property type="match status" value="1"/>
</dbReference>
<evidence type="ECO:0000256" key="6">
    <source>
        <dbReference type="ARBA" id="ARBA00022723"/>
    </source>
</evidence>
<keyword evidence="8" id="KW-0460">Magnesium</keyword>
<accession>A0A518AWF6</accession>
<evidence type="ECO:0000313" key="12">
    <source>
        <dbReference type="Proteomes" id="UP000315750"/>
    </source>
</evidence>
<dbReference type="Proteomes" id="UP000315750">
    <property type="component" value="Chromosome"/>
</dbReference>
<evidence type="ECO:0000256" key="3">
    <source>
        <dbReference type="ARBA" id="ARBA00016337"/>
    </source>
</evidence>
<comment type="catalytic activity">
    <reaction evidence="10">
        <text>L-threonyl-[protein] + FAD = FMN-L-threonyl-[protein] + AMP + H(+)</text>
        <dbReference type="Rhea" id="RHEA:36847"/>
        <dbReference type="Rhea" id="RHEA-COMP:11060"/>
        <dbReference type="Rhea" id="RHEA-COMP:11061"/>
        <dbReference type="ChEBI" id="CHEBI:15378"/>
        <dbReference type="ChEBI" id="CHEBI:30013"/>
        <dbReference type="ChEBI" id="CHEBI:57692"/>
        <dbReference type="ChEBI" id="CHEBI:74257"/>
        <dbReference type="ChEBI" id="CHEBI:456215"/>
        <dbReference type="EC" id="2.7.1.180"/>
    </reaction>
</comment>
<organism evidence="11 12">
    <name type="scientific">Aeoliella mucimassa</name>
    <dbReference type="NCBI Taxonomy" id="2527972"/>
    <lineage>
        <taxon>Bacteria</taxon>
        <taxon>Pseudomonadati</taxon>
        <taxon>Planctomycetota</taxon>
        <taxon>Planctomycetia</taxon>
        <taxon>Pirellulales</taxon>
        <taxon>Lacipirellulaceae</taxon>
        <taxon>Aeoliella</taxon>
    </lineage>
</organism>
<dbReference type="EMBL" id="CP036278">
    <property type="protein sequence ID" value="QDU59046.1"/>
    <property type="molecule type" value="Genomic_DNA"/>
</dbReference>
<evidence type="ECO:0000256" key="4">
    <source>
        <dbReference type="ARBA" id="ARBA00022630"/>
    </source>
</evidence>
<dbReference type="OrthoDB" id="195316at2"/>
<evidence type="ECO:0000256" key="7">
    <source>
        <dbReference type="ARBA" id="ARBA00022827"/>
    </source>
</evidence>
<evidence type="ECO:0000256" key="10">
    <source>
        <dbReference type="ARBA" id="ARBA00048540"/>
    </source>
</evidence>
<evidence type="ECO:0000256" key="5">
    <source>
        <dbReference type="ARBA" id="ARBA00022679"/>
    </source>
</evidence>
<dbReference type="GO" id="GO:0046872">
    <property type="term" value="F:metal ion binding"/>
    <property type="evidence" value="ECO:0007669"/>
    <property type="project" value="UniProtKB-KW"/>
</dbReference>
<dbReference type="AlphaFoldDB" id="A0A518AWF6"/>
<gene>
    <name evidence="11" type="primary">apbE_3</name>
    <name evidence="11" type="ORF">Pan181_52870</name>
</gene>
<keyword evidence="11" id="KW-0449">Lipoprotein</keyword>
<evidence type="ECO:0000313" key="11">
    <source>
        <dbReference type="EMBL" id="QDU59046.1"/>
    </source>
</evidence>
<name>A0A518AWF6_9BACT</name>
<keyword evidence="4" id="KW-0285">Flavoprotein</keyword>
<keyword evidence="12" id="KW-1185">Reference proteome</keyword>
<dbReference type="Gene3D" id="2.60.40.4070">
    <property type="match status" value="1"/>
</dbReference>
<dbReference type="Pfam" id="PF02424">
    <property type="entry name" value="ApbE"/>
    <property type="match status" value="1"/>
</dbReference>